<evidence type="ECO:0000256" key="1">
    <source>
        <dbReference type="SAM" id="MobiDB-lite"/>
    </source>
</evidence>
<feature type="compositionally biased region" description="Gly residues" evidence="1">
    <location>
        <begin position="145"/>
        <end position="154"/>
    </location>
</feature>
<name>A0AAD6VJN5_9AGAR</name>
<evidence type="ECO:0000313" key="3">
    <source>
        <dbReference type="Proteomes" id="UP001219525"/>
    </source>
</evidence>
<protein>
    <submittedName>
        <fullName evidence="2">Uncharacterized protein</fullName>
    </submittedName>
</protein>
<keyword evidence="3" id="KW-1185">Reference proteome</keyword>
<dbReference type="AlphaFoldDB" id="A0AAD6VJN5"/>
<sequence length="252" mass="25924">MHRPRNNVIATHPAARLRAACPAARPASRRPTCRARRLTDAANGGRHWAVTRRASGWRTAGSGQRAAGSGQRAARGARTGGQRAVGGARAGGMGDGRGSASGGRRAAGGQRAAGSGWATGGGAQAGNGRRARLGKRRKRRAADATGGGIGGGSNAGKVEEHIQEQNKGPETITHMSYPPPFHRLLPALSACNLDAVGFAPAARAVGWVWDAECPPATPPPHTPLPPLTVRPSHSTSLPFAPPACNRCPSYHL</sequence>
<comment type="caution">
    <text evidence="2">The sequence shown here is derived from an EMBL/GenBank/DDBJ whole genome shotgun (WGS) entry which is preliminary data.</text>
</comment>
<dbReference type="Proteomes" id="UP001219525">
    <property type="component" value="Unassembled WGS sequence"/>
</dbReference>
<reference evidence="2" key="1">
    <citation type="submission" date="2023-03" db="EMBL/GenBank/DDBJ databases">
        <title>Massive genome expansion in bonnet fungi (Mycena s.s.) driven by repeated elements and novel gene families across ecological guilds.</title>
        <authorList>
            <consortium name="Lawrence Berkeley National Laboratory"/>
            <person name="Harder C.B."/>
            <person name="Miyauchi S."/>
            <person name="Viragh M."/>
            <person name="Kuo A."/>
            <person name="Thoen E."/>
            <person name="Andreopoulos B."/>
            <person name="Lu D."/>
            <person name="Skrede I."/>
            <person name="Drula E."/>
            <person name="Henrissat B."/>
            <person name="Morin E."/>
            <person name="Kohler A."/>
            <person name="Barry K."/>
            <person name="LaButti K."/>
            <person name="Morin E."/>
            <person name="Salamov A."/>
            <person name="Lipzen A."/>
            <person name="Mereny Z."/>
            <person name="Hegedus B."/>
            <person name="Baldrian P."/>
            <person name="Stursova M."/>
            <person name="Weitz H."/>
            <person name="Taylor A."/>
            <person name="Grigoriev I.V."/>
            <person name="Nagy L.G."/>
            <person name="Martin F."/>
            <person name="Kauserud H."/>
        </authorList>
    </citation>
    <scope>NUCLEOTIDE SEQUENCE</scope>
    <source>
        <strain evidence="2">9144</strain>
    </source>
</reference>
<feature type="compositionally biased region" description="Gly residues" evidence="1">
    <location>
        <begin position="88"/>
        <end position="101"/>
    </location>
</feature>
<feature type="region of interest" description="Disordered" evidence="1">
    <location>
        <begin position="53"/>
        <end position="157"/>
    </location>
</feature>
<feature type="compositionally biased region" description="Basic residues" evidence="1">
    <location>
        <begin position="129"/>
        <end position="140"/>
    </location>
</feature>
<proteinExistence type="predicted"/>
<feature type="compositionally biased region" description="Low complexity" evidence="1">
    <location>
        <begin position="60"/>
        <end position="87"/>
    </location>
</feature>
<gene>
    <name evidence="2" type="ORF">GGX14DRAFT_566612</name>
</gene>
<accession>A0AAD6VJN5</accession>
<dbReference type="EMBL" id="JARJCW010000032">
    <property type="protein sequence ID" value="KAJ7208914.1"/>
    <property type="molecule type" value="Genomic_DNA"/>
</dbReference>
<evidence type="ECO:0000313" key="2">
    <source>
        <dbReference type="EMBL" id="KAJ7208914.1"/>
    </source>
</evidence>
<feature type="compositionally biased region" description="Low complexity" evidence="1">
    <location>
        <begin position="102"/>
        <end position="116"/>
    </location>
</feature>
<organism evidence="2 3">
    <name type="scientific">Mycena pura</name>
    <dbReference type="NCBI Taxonomy" id="153505"/>
    <lineage>
        <taxon>Eukaryota</taxon>
        <taxon>Fungi</taxon>
        <taxon>Dikarya</taxon>
        <taxon>Basidiomycota</taxon>
        <taxon>Agaricomycotina</taxon>
        <taxon>Agaricomycetes</taxon>
        <taxon>Agaricomycetidae</taxon>
        <taxon>Agaricales</taxon>
        <taxon>Marasmiineae</taxon>
        <taxon>Mycenaceae</taxon>
        <taxon>Mycena</taxon>
    </lineage>
</organism>